<evidence type="ECO:0000256" key="1">
    <source>
        <dbReference type="ARBA" id="ARBA00011900"/>
    </source>
</evidence>
<feature type="region of interest" description="Disordered" evidence="6">
    <location>
        <begin position="1"/>
        <end position="37"/>
    </location>
</feature>
<dbReference type="InterPro" id="IPR046820">
    <property type="entry name" value="MmeI_TRD"/>
</dbReference>
<dbReference type="PANTHER" id="PTHR33841">
    <property type="entry name" value="DNA METHYLTRANSFERASE YEEA-RELATED"/>
    <property type="match status" value="1"/>
</dbReference>
<dbReference type="Pfam" id="PF20466">
    <property type="entry name" value="MmeI_TRD"/>
    <property type="match status" value="1"/>
</dbReference>
<evidence type="ECO:0000313" key="10">
    <source>
        <dbReference type="Proteomes" id="UP000578819"/>
    </source>
</evidence>
<feature type="compositionally biased region" description="Basic residues" evidence="6">
    <location>
        <begin position="1343"/>
        <end position="1353"/>
    </location>
</feature>
<feature type="domain" description="Type II methyltransferase M.TaqI-like" evidence="7">
    <location>
        <begin position="673"/>
        <end position="956"/>
    </location>
</feature>
<keyword evidence="3" id="KW-0808">Transferase</keyword>
<evidence type="ECO:0000313" key="9">
    <source>
        <dbReference type="EMBL" id="MBB4957891.1"/>
    </source>
</evidence>
<evidence type="ECO:0000256" key="6">
    <source>
        <dbReference type="SAM" id="MobiDB-lite"/>
    </source>
</evidence>
<organism evidence="9 10">
    <name type="scientific">Micromonospora polyrhachis</name>
    <dbReference type="NCBI Taxonomy" id="1282883"/>
    <lineage>
        <taxon>Bacteria</taxon>
        <taxon>Bacillati</taxon>
        <taxon>Actinomycetota</taxon>
        <taxon>Actinomycetes</taxon>
        <taxon>Micromonosporales</taxon>
        <taxon>Micromonosporaceae</taxon>
        <taxon>Micromonospora</taxon>
    </lineage>
</organism>
<comment type="caution">
    <text evidence="9">The sequence shown here is derived from an EMBL/GenBank/DDBJ whole genome shotgun (WGS) entry which is preliminary data.</text>
</comment>
<dbReference type="GO" id="GO:0009007">
    <property type="term" value="F:site-specific DNA-methyltransferase (adenine-specific) activity"/>
    <property type="evidence" value="ECO:0007669"/>
    <property type="project" value="UniProtKB-EC"/>
</dbReference>
<feature type="region of interest" description="Disordered" evidence="6">
    <location>
        <begin position="1335"/>
        <end position="1383"/>
    </location>
</feature>
<dbReference type="Gene3D" id="3.40.50.150">
    <property type="entry name" value="Vaccinia Virus protein VP39"/>
    <property type="match status" value="1"/>
</dbReference>
<comment type="catalytic activity">
    <reaction evidence="5">
        <text>a 2'-deoxyadenosine in DNA + S-adenosyl-L-methionine = an N(6)-methyl-2'-deoxyadenosine in DNA + S-adenosyl-L-homocysteine + H(+)</text>
        <dbReference type="Rhea" id="RHEA:15197"/>
        <dbReference type="Rhea" id="RHEA-COMP:12418"/>
        <dbReference type="Rhea" id="RHEA-COMP:12419"/>
        <dbReference type="ChEBI" id="CHEBI:15378"/>
        <dbReference type="ChEBI" id="CHEBI:57856"/>
        <dbReference type="ChEBI" id="CHEBI:59789"/>
        <dbReference type="ChEBI" id="CHEBI:90615"/>
        <dbReference type="ChEBI" id="CHEBI:90616"/>
        <dbReference type="EC" id="2.1.1.72"/>
    </reaction>
</comment>
<evidence type="ECO:0000256" key="5">
    <source>
        <dbReference type="ARBA" id="ARBA00047942"/>
    </source>
</evidence>
<evidence type="ECO:0000256" key="2">
    <source>
        <dbReference type="ARBA" id="ARBA00022603"/>
    </source>
</evidence>
<keyword evidence="2" id="KW-0489">Methyltransferase</keyword>
<accession>A0A7W7SNI2</accession>
<dbReference type="EC" id="2.1.1.72" evidence="1"/>
<dbReference type="GO" id="GO:0032259">
    <property type="term" value="P:methylation"/>
    <property type="evidence" value="ECO:0007669"/>
    <property type="project" value="UniProtKB-KW"/>
</dbReference>
<evidence type="ECO:0000259" key="8">
    <source>
        <dbReference type="Pfam" id="PF20466"/>
    </source>
</evidence>
<protein>
    <recommendedName>
        <fullName evidence="1">site-specific DNA-methyltransferase (adenine-specific)</fullName>
        <ecNumber evidence="1">2.1.1.72</ecNumber>
    </recommendedName>
</protein>
<name>A0A7W7SNI2_9ACTN</name>
<evidence type="ECO:0000256" key="4">
    <source>
        <dbReference type="ARBA" id="ARBA00022691"/>
    </source>
</evidence>
<gene>
    <name evidence="9" type="ORF">FHR38_001624</name>
</gene>
<dbReference type="RefSeq" id="WP_221448947.1">
    <property type="nucleotide sequence ID" value="NZ_JACHJW010000001.1"/>
</dbReference>
<dbReference type="InterPro" id="IPR011639">
    <property type="entry name" value="MethylTrfase_TaqI-like_dom"/>
</dbReference>
<dbReference type="PRINTS" id="PR00507">
    <property type="entry name" value="N12N6MTFRASE"/>
</dbReference>
<dbReference type="InterPro" id="IPR050953">
    <property type="entry name" value="N4_N6_ade-DNA_methylase"/>
</dbReference>
<reference evidence="9 10" key="1">
    <citation type="submission" date="2020-08" db="EMBL/GenBank/DDBJ databases">
        <title>Sequencing the genomes of 1000 actinobacteria strains.</title>
        <authorList>
            <person name="Klenk H.-P."/>
        </authorList>
    </citation>
    <scope>NUCLEOTIDE SEQUENCE [LARGE SCALE GENOMIC DNA]</scope>
    <source>
        <strain evidence="9 10">DSM 45886</strain>
    </source>
</reference>
<keyword evidence="4" id="KW-0949">S-adenosyl-L-methionine</keyword>
<feature type="domain" description="MmeI-like target recognition" evidence="8">
    <location>
        <begin position="1043"/>
        <end position="1229"/>
    </location>
</feature>
<proteinExistence type="predicted"/>
<evidence type="ECO:0000259" key="7">
    <source>
        <dbReference type="Pfam" id="PF07669"/>
    </source>
</evidence>
<evidence type="ECO:0000256" key="3">
    <source>
        <dbReference type="ARBA" id="ARBA00022679"/>
    </source>
</evidence>
<dbReference type="InterPro" id="IPR029063">
    <property type="entry name" value="SAM-dependent_MTases_sf"/>
</dbReference>
<dbReference type="PANTHER" id="PTHR33841:SF1">
    <property type="entry name" value="DNA METHYLTRANSFERASE A"/>
    <property type="match status" value="1"/>
</dbReference>
<keyword evidence="10" id="KW-1185">Reference proteome</keyword>
<feature type="compositionally biased region" description="Low complexity" evidence="6">
    <location>
        <begin position="8"/>
        <end position="29"/>
    </location>
</feature>
<dbReference type="GO" id="GO:0006304">
    <property type="term" value="P:DNA modification"/>
    <property type="evidence" value="ECO:0007669"/>
    <property type="project" value="InterPro"/>
</dbReference>
<dbReference type="Proteomes" id="UP000578819">
    <property type="component" value="Unassembled WGS sequence"/>
</dbReference>
<dbReference type="Pfam" id="PF07669">
    <property type="entry name" value="Eco57I"/>
    <property type="match status" value="1"/>
</dbReference>
<sequence length="1383" mass="152514">MRIPAPRRPASSASTGSASRGPGRTAGRPARPHVPRTDEQHAEWLALLGPDGPFLTVPVLVDALPQGLDTIPDTVRDRIRQGWAELRGAPDLLGPAWVELILGELLRYPPSVRADGTSLPADLVTAGFRPDIVMSGPQPGGGRAARLHVYHYPADTALTTARGDRPALTEQAAQLCRDSGTPLALLTNGQHWALVHARPSESTGVAVFDADLWLEEPALLRAFATLLAASRVLTPPTNPDGSASASLAGLFARSAEALTQVTTTLGDQVRQAVELFVAELARLDRESSGALLAQVSDREIYRGALTVLMRLVFLLYAEEQRLLPLTDRLYDQSYAATTLYGQLRAVRDLYGDEVGDRRTAAWPRLLALFAAVHGGSEHPDLRIPAHGGSLFDPRRFRWLETAAITDRVVFEMLDALLILRHRGRAAEQLSYSSLGVEQIGHVYEGLLDFAVARVDSPHLGLIGKHEPELPLAELEAHAGQGEEALRAWLLDRCGLTARQLDKARATNPGPHELGALHAACDNDASLAERVRPYWGLLRTDLRGLPTVFPARSVLFTQFGDRRATGTHYTPRALAEEVVRHTLAPLCFAPGPAEGIIEEGVWRAKKANEILKLKVLDPAMGSGAFLVSACRYLAEVVVRAWERDGLPPELADLPDGGNRDDLLLNARRLVAARCLYGVDRDDMAVELAKLSLWLVTLAKGKPFGFLDHALRCGDSLVGITSLDQLTAFHLDPATGRSLHARLYNSVSERLRELVGEMTELRESIESTVVEDARDAADKANKLAQADMLGHTARLAADAVVGAALSTAVRPQRRPWDPEDFEDDPEFKYDDRLTSISDDVYAVLDGLAGSELEIRLAATIEDWLRGPRKTPIRPLHWPLEFPEVVNRSGFDAVMGNPPFVGGQRLTGSVGHDVREYLVERIGRGKRGSADLCSYFLLRNLSVTGQGRIGMIATNTIAQGDTREVGLDQAVMDLHWTIYRANKSQPWPGSASLEVSLLWLGHAGTGEKRILDGRSVRGITPSLDAESRVKGNPHRLDANADQAFQGSNILGTGFLLEPEQAQALIGKDPRNKEVLFPYLNGEDLNSRPECSARRWVINFHNWPIERAQEYKDCFAIVEREVKPFRATNKRTARRERWWQFAERAPALYEASERLDRVLVIAQTSRTQMPALVPADQVLSHMLVVIATDKSAALALHSSDFQYWWTEKYAASMKNDLRFIPSDCYETFPKPDLTEQMDRITTELDSYRRSVMLGRESGLTKLYNLVHDEGVTSADIRRLREIHVEIDEAVAEAYDWSDLRLGHGFHETRQGIRYTIDPAVQVEVLDRLLELNHQRYAEEQAKGLHSGPRRKVTKKAKGIPAPRTPGSATSAPVGLQDGLFPPPDALF</sequence>
<dbReference type="EMBL" id="JACHJW010000001">
    <property type="protein sequence ID" value="MBB4957891.1"/>
    <property type="molecule type" value="Genomic_DNA"/>
</dbReference>
<dbReference type="SUPFAM" id="SSF53335">
    <property type="entry name" value="S-adenosyl-L-methionine-dependent methyltransferases"/>
    <property type="match status" value="1"/>
</dbReference>